<dbReference type="GO" id="GO:0008168">
    <property type="term" value="F:methyltransferase activity"/>
    <property type="evidence" value="ECO:0007669"/>
    <property type="project" value="UniProtKB-KW"/>
</dbReference>
<dbReference type="Pfam" id="PF13489">
    <property type="entry name" value="Methyltransf_23"/>
    <property type="match status" value="1"/>
</dbReference>
<accession>A0ABT2NU86</accession>
<organism evidence="1 2">
    <name type="scientific">Albidovulum sediminis</name>
    <dbReference type="NCBI Taxonomy" id="3066345"/>
    <lineage>
        <taxon>Bacteria</taxon>
        <taxon>Pseudomonadati</taxon>
        <taxon>Pseudomonadota</taxon>
        <taxon>Alphaproteobacteria</taxon>
        <taxon>Rhodobacterales</taxon>
        <taxon>Paracoccaceae</taxon>
        <taxon>Albidovulum</taxon>
    </lineage>
</organism>
<dbReference type="RefSeq" id="WP_261496959.1">
    <property type="nucleotide sequence ID" value="NZ_JAOCQF010000003.1"/>
</dbReference>
<dbReference type="Proteomes" id="UP001205601">
    <property type="component" value="Unassembled WGS sequence"/>
</dbReference>
<proteinExistence type="predicted"/>
<name>A0ABT2NU86_9RHOB</name>
<keyword evidence="1" id="KW-0808">Transferase</keyword>
<dbReference type="Gene3D" id="3.40.50.150">
    <property type="entry name" value="Vaccinia Virus protein VP39"/>
    <property type="match status" value="1"/>
</dbReference>
<sequence length="225" mass="25155">MSTPDLPPREHVTVELARRDPARLYDAAYYRSGCSVEGYESYGRHEPWLSFFGNAADRIVRRYRPRNAIDIGCAFGLLVEALCDRGVDAYGMDVSPYAVSNARDDMADRLWVQSVVDPIPVFSGAERYEFAVCIEVLEHLPPEQAETAIANICAISDRVLFSSTPDDFDEPTHFNVLPVSDWLTLFAACGFVPAWRSSARYVSSHAFIVERRSASRRGVLGRLLG</sequence>
<comment type="caution">
    <text evidence="1">The sequence shown here is derived from an EMBL/GenBank/DDBJ whole genome shotgun (WGS) entry which is preliminary data.</text>
</comment>
<evidence type="ECO:0000313" key="2">
    <source>
        <dbReference type="Proteomes" id="UP001205601"/>
    </source>
</evidence>
<protein>
    <submittedName>
        <fullName evidence="1">Class I SAM-dependent methyltransferase</fullName>
    </submittedName>
</protein>
<dbReference type="GO" id="GO:0032259">
    <property type="term" value="P:methylation"/>
    <property type="evidence" value="ECO:0007669"/>
    <property type="project" value="UniProtKB-KW"/>
</dbReference>
<reference evidence="2" key="1">
    <citation type="submission" date="2023-07" db="EMBL/GenBank/DDBJ databases">
        <title>Defluviimonas sediminis sp. nov., isolated from mangrove sediment.</title>
        <authorList>
            <person name="Liu L."/>
            <person name="Li J."/>
            <person name="Huang Y."/>
            <person name="Pan J."/>
            <person name="Li M."/>
        </authorList>
    </citation>
    <scope>NUCLEOTIDE SEQUENCE [LARGE SCALE GENOMIC DNA]</scope>
    <source>
        <strain evidence="2">FT324</strain>
    </source>
</reference>
<dbReference type="SUPFAM" id="SSF53335">
    <property type="entry name" value="S-adenosyl-L-methionine-dependent methyltransferases"/>
    <property type="match status" value="1"/>
</dbReference>
<dbReference type="EMBL" id="JAOCQF010000003">
    <property type="protein sequence ID" value="MCT8331070.1"/>
    <property type="molecule type" value="Genomic_DNA"/>
</dbReference>
<keyword evidence="2" id="KW-1185">Reference proteome</keyword>
<keyword evidence="1" id="KW-0489">Methyltransferase</keyword>
<gene>
    <name evidence="1" type="ORF">N5I32_16245</name>
</gene>
<evidence type="ECO:0000313" key="1">
    <source>
        <dbReference type="EMBL" id="MCT8331070.1"/>
    </source>
</evidence>
<dbReference type="InterPro" id="IPR029063">
    <property type="entry name" value="SAM-dependent_MTases_sf"/>
</dbReference>